<dbReference type="EMBL" id="FOIB01000001">
    <property type="protein sequence ID" value="SES82904.1"/>
    <property type="molecule type" value="Genomic_DNA"/>
</dbReference>
<organism evidence="6 9">
    <name type="scientific">Myxococcus fulvus</name>
    <dbReference type="NCBI Taxonomy" id="33"/>
    <lineage>
        <taxon>Bacteria</taxon>
        <taxon>Pseudomonadati</taxon>
        <taxon>Myxococcota</taxon>
        <taxon>Myxococcia</taxon>
        <taxon>Myxococcales</taxon>
        <taxon>Cystobacterineae</taxon>
        <taxon>Myxococcaceae</taxon>
        <taxon>Myxococcus</taxon>
    </lineage>
</organism>
<evidence type="ECO:0000256" key="3">
    <source>
        <dbReference type="ARBA" id="ARBA00023098"/>
    </source>
</evidence>
<keyword evidence="1 6" id="KW-0436">Ligase</keyword>
<dbReference type="STRING" id="1334629.MFUL124B02_02365"/>
<dbReference type="EMBL" id="BJXR01000025">
    <property type="protein sequence ID" value="GEN07688.1"/>
    <property type="molecule type" value="Genomic_DNA"/>
</dbReference>
<keyword evidence="2" id="KW-0276">Fatty acid metabolism</keyword>
<accession>A0A511T2X2</accession>
<keyword evidence="8" id="KW-1185">Reference proteome</keyword>
<name>A0A511T2X2_MYXFU</name>
<gene>
    <name evidence="6" type="ORF">MFU01_27250</name>
    <name evidence="7" type="ORF">SAMN05443572_101296</name>
</gene>
<dbReference type="InterPro" id="IPR045851">
    <property type="entry name" value="AMP-bd_C_sf"/>
</dbReference>
<evidence type="ECO:0000313" key="9">
    <source>
        <dbReference type="Proteomes" id="UP000321514"/>
    </source>
</evidence>
<dbReference type="PROSITE" id="PS00455">
    <property type="entry name" value="AMP_BINDING"/>
    <property type="match status" value="1"/>
</dbReference>
<dbReference type="Pfam" id="PF23562">
    <property type="entry name" value="AMP-binding_C_3"/>
    <property type="match status" value="1"/>
</dbReference>
<dbReference type="PANTHER" id="PTHR43272">
    <property type="entry name" value="LONG-CHAIN-FATTY-ACID--COA LIGASE"/>
    <property type="match status" value="1"/>
</dbReference>
<dbReference type="OrthoDB" id="9803968at2"/>
<evidence type="ECO:0000256" key="1">
    <source>
        <dbReference type="ARBA" id="ARBA00022598"/>
    </source>
</evidence>
<evidence type="ECO:0000313" key="7">
    <source>
        <dbReference type="EMBL" id="SES82904.1"/>
    </source>
</evidence>
<evidence type="ECO:0000259" key="5">
    <source>
        <dbReference type="Pfam" id="PF00501"/>
    </source>
</evidence>
<dbReference type="InterPro" id="IPR042099">
    <property type="entry name" value="ANL_N_sf"/>
</dbReference>
<dbReference type="RefSeq" id="WP_074948511.1">
    <property type="nucleotide sequence ID" value="NZ_BJXR01000025.1"/>
</dbReference>
<evidence type="ECO:0000313" key="8">
    <source>
        <dbReference type="Proteomes" id="UP000183760"/>
    </source>
</evidence>
<dbReference type="GO" id="GO:0016020">
    <property type="term" value="C:membrane"/>
    <property type="evidence" value="ECO:0007669"/>
    <property type="project" value="TreeGrafter"/>
</dbReference>
<dbReference type="Pfam" id="PF00501">
    <property type="entry name" value="AMP-binding"/>
    <property type="match status" value="1"/>
</dbReference>
<reference evidence="6 9" key="2">
    <citation type="submission" date="2019-07" db="EMBL/GenBank/DDBJ databases">
        <title>Whole genome shotgun sequence of Myxococcus fulvus NBRC 100333.</title>
        <authorList>
            <person name="Hosoyama A."/>
            <person name="Uohara A."/>
            <person name="Ohji S."/>
            <person name="Ichikawa N."/>
        </authorList>
    </citation>
    <scope>NUCLEOTIDE SEQUENCE [LARGE SCALE GENOMIC DNA]</scope>
    <source>
        <strain evidence="6 9">NBRC 100333</strain>
    </source>
</reference>
<comment type="catalytic activity">
    <reaction evidence="4">
        <text>a long-chain fatty acid + ATP + CoA = a long-chain fatty acyl-CoA + AMP + diphosphate</text>
        <dbReference type="Rhea" id="RHEA:15421"/>
        <dbReference type="ChEBI" id="CHEBI:30616"/>
        <dbReference type="ChEBI" id="CHEBI:33019"/>
        <dbReference type="ChEBI" id="CHEBI:57287"/>
        <dbReference type="ChEBI" id="CHEBI:57560"/>
        <dbReference type="ChEBI" id="CHEBI:83139"/>
        <dbReference type="ChEBI" id="CHEBI:456215"/>
        <dbReference type="EC" id="6.2.1.3"/>
    </reaction>
    <physiologicalReaction direction="left-to-right" evidence="4">
        <dbReference type="Rhea" id="RHEA:15422"/>
    </physiologicalReaction>
</comment>
<dbReference type="PANTHER" id="PTHR43272:SF32">
    <property type="entry name" value="AMP-DEPENDENT SYNTHETASE_LIGASE DOMAIN-CONTAINING PROTEIN"/>
    <property type="match status" value="1"/>
</dbReference>
<protein>
    <submittedName>
        <fullName evidence="7">Long-chain acyl-CoA synthetase</fullName>
    </submittedName>
    <submittedName>
        <fullName evidence="6">Long-chain-fatty-acid--CoA ligase</fullName>
    </submittedName>
</protein>
<dbReference type="Gene3D" id="3.30.300.30">
    <property type="match status" value="1"/>
</dbReference>
<sequence length="606" mass="67839">MSTALPLSLPGQLYLRAERHPHAVALREKRLGIWRELSFQGYLERVGWTARMLWELGVRAGDSVAILSDNRPEWLFTDLGAQVLGARGVGIYQTNPAADVAYILNDARCRVVLCEDQEQYDKVTAVADETPSVEHVLVVEPRGLRGVEDSRLRLWEHFLEEGRALLEREPGWLKAQLAARSPDEPAMVIYTSGTTGAPKGALVSSRNMLEGSATFTAQLGLGQEDSVVSYLPLCHVAEKLFSLLLPLAVGGKVHFGEALETVQQDVAEVSPTVFLGVPRIWEKMHAVVMVKMRDASWLKRTLFETFTRLGAGIRERERTGQRRWWDALAWRVGDLLVYRPLQERLGLRRCRFPISGAAPISPELLAWYDSVGVRIYEGYGQTESAGTSHLNIPGATRLGTVGRPVPGVECRLDEDGEVLVRGSNVFLGYLNKPEATAEVRDAQGWLRTGDLGEIDADGYLRITGRKREILITSGGKNLSPERIQNALKNSPYIKEAVAIGDRRPFVTALVQVDPETVADWALRRKLAFTSYTDLTQRPEVRKLIEEEVTRANETLARVEQVRTFRLLEREMTQDAGEVTASLKVRRKAVLELHSKLVEEMYARTRE</sequence>
<comment type="caution">
    <text evidence="6">The sequence shown here is derived from an EMBL/GenBank/DDBJ whole genome shotgun (WGS) entry which is preliminary data.</text>
</comment>
<feature type="domain" description="AMP-dependent synthetase/ligase" evidence="5">
    <location>
        <begin position="16"/>
        <end position="430"/>
    </location>
</feature>
<dbReference type="GO" id="GO:0004467">
    <property type="term" value="F:long-chain fatty acid-CoA ligase activity"/>
    <property type="evidence" value="ECO:0007669"/>
    <property type="project" value="UniProtKB-EC"/>
</dbReference>
<dbReference type="Proteomes" id="UP000321514">
    <property type="component" value="Unassembled WGS sequence"/>
</dbReference>
<keyword evidence="3" id="KW-0443">Lipid metabolism</keyword>
<evidence type="ECO:0000313" key="6">
    <source>
        <dbReference type="EMBL" id="GEN07688.1"/>
    </source>
</evidence>
<dbReference type="SUPFAM" id="SSF56801">
    <property type="entry name" value="Acetyl-CoA synthetase-like"/>
    <property type="match status" value="1"/>
</dbReference>
<evidence type="ECO:0000256" key="2">
    <source>
        <dbReference type="ARBA" id="ARBA00022832"/>
    </source>
</evidence>
<dbReference type="AlphaFoldDB" id="A0A511T2X2"/>
<dbReference type="Gene3D" id="3.40.50.12780">
    <property type="entry name" value="N-terminal domain of ligase-like"/>
    <property type="match status" value="1"/>
</dbReference>
<dbReference type="Proteomes" id="UP000183760">
    <property type="component" value="Unassembled WGS sequence"/>
</dbReference>
<evidence type="ECO:0000256" key="4">
    <source>
        <dbReference type="ARBA" id="ARBA00024484"/>
    </source>
</evidence>
<proteinExistence type="predicted"/>
<dbReference type="InterPro" id="IPR000873">
    <property type="entry name" value="AMP-dep_synth/lig_dom"/>
</dbReference>
<reference evidence="7 8" key="1">
    <citation type="submission" date="2016-10" db="EMBL/GenBank/DDBJ databases">
        <authorList>
            <person name="Varghese N."/>
            <person name="Submissions S."/>
        </authorList>
    </citation>
    <scope>NUCLEOTIDE SEQUENCE [LARGE SCALE GENOMIC DNA]</scope>
    <source>
        <strain evidence="7 8">DSM 16525</strain>
    </source>
</reference>
<dbReference type="InterPro" id="IPR020845">
    <property type="entry name" value="AMP-binding_CS"/>
</dbReference>